<gene>
    <name evidence="1" type="ORF">Val02_26210</name>
</gene>
<dbReference type="AlphaFoldDB" id="A0A8J3YKS8"/>
<sequence length="65" mass="6885">MQGTVSEFDPATGAGAVLLDDGSRLPFAPPAFAASGLRLLRVGQRVRLLRDAESQITRVTLVTMS</sequence>
<proteinExistence type="predicted"/>
<evidence type="ECO:0008006" key="3">
    <source>
        <dbReference type="Google" id="ProtNLM"/>
    </source>
</evidence>
<organism evidence="1 2">
    <name type="scientific">Virgisporangium aliadipatigenens</name>
    <dbReference type="NCBI Taxonomy" id="741659"/>
    <lineage>
        <taxon>Bacteria</taxon>
        <taxon>Bacillati</taxon>
        <taxon>Actinomycetota</taxon>
        <taxon>Actinomycetes</taxon>
        <taxon>Micromonosporales</taxon>
        <taxon>Micromonosporaceae</taxon>
        <taxon>Virgisporangium</taxon>
    </lineage>
</organism>
<reference evidence="1" key="1">
    <citation type="submission" date="2021-01" db="EMBL/GenBank/DDBJ databases">
        <title>Whole genome shotgun sequence of Virgisporangium aliadipatigenens NBRC 105644.</title>
        <authorList>
            <person name="Komaki H."/>
            <person name="Tamura T."/>
        </authorList>
    </citation>
    <scope>NUCLEOTIDE SEQUENCE</scope>
    <source>
        <strain evidence="1">NBRC 105644</strain>
    </source>
</reference>
<name>A0A8J3YKS8_9ACTN</name>
<dbReference type="Proteomes" id="UP000619260">
    <property type="component" value="Unassembled WGS sequence"/>
</dbReference>
<accession>A0A8J3YKS8</accession>
<dbReference type="EMBL" id="BOPF01000008">
    <property type="protein sequence ID" value="GIJ45735.1"/>
    <property type="molecule type" value="Genomic_DNA"/>
</dbReference>
<protein>
    <recommendedName>
        <fullName evidence="3">Cold-shock protein</fullName>
    </recommendedName>
</protein>
<keyword evidence="2" id="KW-1185">Reference proteome</keyword>
<evidence type="ECO:0000313" key="2">
    <source>
        <dbReference type="Proteomes" id="UP000619260"/>
    </source>
</evidence>
<evidence type="ECO:0000313" key="1">
    <source>
        <dbReference type="EMBL" id="GIJ45735.1"/>
    </source>
</evidence>
<comment type="caution">
    <text evidence="1">The sequence shown here is derived from an EMBL/GenBank/DDBJ whole genome shotgun (WGS) entry which is preliminary data.</text>
</comment>